<dbReference type="InterPro" id="IPR006224">
    <property type="entry name" value="PsdUridine_synth_RluA-like_CS"/>
</dbReference>
<evidence type="ECO:0000313" key="9">
    <source>
        <dbReference type="Proteomes" id="UP000256856"/>
    </source>
</evidence>
<dbReference type="EMBL" id="CP028374">
    <property type="protein sequence ID" value="AXN02296.1"/>
    <property type="molecule type" value="Genomic_DNA"/>
</dbReference>
<keyword evidence="9" id="KW-1185">Reference proteome</keyword>
<dbReference type="Pfam" id="PF01479">
    <property type="entry name" value="S4"/>
    <property type="match status" value="1"/>
</dbReference>
<dbReference type="InterPro" id="IPR006145">
    <property type="entry name" value="PsdUridine_synth_RsuA/RluA"/>
</dbReference>
<comment type="catalytic activity">
    <reaction evidence="3">
        <text>uridine(1911/1915/1917) in 23S rRNA = pseudouridine(1911/1915/1917) in 23S rRNA</text>
        <dbReference type="Rhea" id="RHEA:42524"/>
        <dbReference type="Rhea" id="RHEA-COMP:10097"/>
        <dbReference type="Rhea" id="RHEA-COMP:10098"/>
        <dbReference type="ChEBI" id="CHEBI:65314"/>
        <dbReference type="ChEBI" id="CHEBI:65315"/>
        <dbReference type="EC" id="5.4.99.23"/>
    </reaction>
</comment>
<dbReference type="Gene3D" id="3.10.290.10">
    <property type="entry name" value="RNA-binding S4 domain"/>
    <property type="match status" value="1"/>
</dbReference>
<keyword evidence="5" id="KW-0694">RNA-binding</keyword>
<comment type="catalytic activity">
    <reaction evidence="6">
        <text>a uridine in RNA = a pseudouridine in RNA</text>
        <dbReference type="Rhea" id="RHEA:48348"/>
        <dbReference type="Rhea" id="RHEA-COMP:12068"/>
        <dbReference type="Rhea" id="RHEA-COMP:12069"/>
        <dbReference type="ChEBI" id="CHEBI:65314"/>
        <dbReference type="ChEBI" id="CHEBI:65315"/>
    </reaction>
</comment>
<dbReference type="InterPro" id="IPR006225">
    <property type="entry name" value="PsdUridine_synth_RluC/D"/>
</dbReference>
<dbReference type="CDD" id="cd02869">
    <property type="entry name" value="PseudoU_synth_RluA_like"/>
    <property type="match status" value="1"/>
</dbReference>
<dbReference type="SMART" id="SM00363">
    <property type="entry name" value="S4"/>
    <property type="match status" value="1"/>
</dbReference>
<accession>A0A346DZZ1</accession>
<evidence type="ECO:0000256" key="5">
    <source>
        <dbReference type="PROSITE-ProRule" id="PRU00182"/>
    </source>
</evidence>
<protein>
    <recommendedName>
        <fullName evidence="6">Pseudouridine synthase</fullName>
        <ecNumber evidence="6">5.4.99.-</ecNumber>
    </recommendedName>
</protein>
<dbReference type="PROSITE" id="PS01129">
    <property type="entry name" value="PSI_RLU"/>
    <property type="match status" value="1"/>
</dbReference>
<evidence type="ECO:0000256" key="2">
    <source>
        <dbReference type="ARBA" id="ARBA00023235"/>
    </source>
</evidence>
<evidence type="ECO:0000256" key="6">
    <source>
        <dbReference type="RuleBase" id="RU362028"/>
    </source>
</evidence>
<dbReference type="Proteomes" id="UP000256856">
    <property type="component" value="Chromosome"/>
</dbReference>
<evidence type="ECO:0000256" key="4">
    <source>
        <dbReference type="PIRSR" id="PIRSR606225-1"/>
    </source>
</evidence>
<feature type="active site" evidence="4">
    <location>
        <position position="138"/>
    </location>
</feature>
<sequence length="320" mass="37240">MFYIKLKGIVSENQCGKRLDLILVDLFPNYTRSCVKKWILNGYVFVDNILINKPKMIIKKCVKILVNFKYISKRIDLPEYIFLDIVYEDNLIIVINKQSNLIVHPNHNSNGGTILNGLLYYFPDINVVPRCGIIHRLDKNTTGLMVVAKTLYSYLMLSNELKNRKFIKEYEAIVFGDLINDGTIIKPIKRHKIKRVCMMVSDDGKEAITHYSIISKYIYCTHVRILLETGRTHQIRVHMSYISHPLIGDILYGKKKYLSGKKHIIINNELRSFSRQALHATRLFFKHPIGNIYINCFSPLPSDMSRLLSFLSDYKITNDF</sequence>
<dbReference type="SUPFAM" id="SSF55174">
    <property type="entry name" value="Alpha-L RNA-binding motif"/>
    <property type="match status" value="1"/>
</dbReference>
<proteinExistence type="inferred from homology"/>
<dbReference type="InterPro" id="IPR002942">
    <property type="entry name" value="S4_RNA-bd"/>
</dbReference>
<gene>
    <name evidence="8" type="ORF">C9I82_332</name>
</gene>
<dbReference type="KEGG" id="ppet:C9I82_332"/>
<feature type="domain" description="RNA-binding S4" evidence="7">
    <location>
        <begin position="17"/>
        <end position="81"/>
    </location>
</feature>
<dbReference type="Pfam" id="PF00849">
    <property type="entry name" value="PseudoU_synth_2"/>
    <property type="match status" value="1"/>
</dbReference>
<dbReference type="SUPFAM" id="SSF55120">
    <property type="entry name" value="Pseudouridine synthase"/>
    <property type="match status" value="1"/>
</dbReference>
<dbReference type="GO" id="GO:0003723">
    <property type="term" value="F:RNA binding"/>
    <property type="evidence" value="ECO:0007669"/>
    <property type="project" value="UniProtKB-KW"/>
</dbReference>
<dbReference type="GO" id="GO:0160140">
    <property type="term" value="F:23S rRNA pseudouridine(1911/1915/1917) synthase activity"/>
    <property type="evidence" value="ECO:0007669"/>
    <property type="project" value="UniProtKB-EC"/>
</dbReference>
<dbReference type="EC" id="5.4.99.-" evidence="6"/>
<dbReference type="OrthoDB" id="9807829at2"/>
<evidence type="ECO:0000313" key="8">
    <source>
        <dbReference type="EMBL" id="AXN02296.1"/>
    </source>
</evidence>
<reference evidence="8 9" key="1">
    <citation type="submission" date="2018-03" db="EMBL/GenBank/DDBJ databases">
        <title>A parallel universe: an anciently diverged bacterial symbiosis in a Hawaiian planthopper (Hemiptera: Cixiidae) reveals rearranged nutritional responsibilities.</title>
        <authorList>
            <person name="Bennett G."/>
            <person name="Mao M."/>
        </authorList>
    </citation>
    <scope>NUCLEOTIDE SEQUENCE [LARGE SCALE GENOMIC DNA]</scope>
    <source>
        <strain evidence="8 9">OLIH</strain>
    </source>
</reference>
<organism evidence="8 9">
    <name type="scientific">Candidatus Purcelliella pentastirinorum</name>
    <dbReference type="NCBI Taxonomy" id="472834"/>
    <lineage>
        <taxon>Bacteria</taxon>
        <taxon>Pseudomonadati</taxon>
        <taxon>Pseudomonadota</taxon>
        <taxon>Gammaproteobacteria</taxon>
        <taxon>Enterobacterales</taxon>
        <taxon>Enterobacteriaceae</taxon>
        <taxon>Candidatus Purcelliella</taxon>
    </lineage>
</organism>
<dbReference type="InterPro" id="IPR020103">
    <property type="entry name" value="PsdUridine_synth_cat_dom_sf"/>
</dbReference>
<dbReference type="InterPro" id="IPR050188">
    <property type="entry name" value="RluA_PseudoU_synthase"/>
</dbReference>
<dbReference type="PROSITE" id="PS50889">
    <property type="entry name" value="S4"/>
    <property type="match status" value="1"/>
</dbReference>
<dbReference type="PANTHER" id="PTHR21600:SF44">
    <property type="entry name" value="RIBOSOMAL LARGE SUBUNIT PSEUDOURIDINE SYNTHASE D"/>
    <property type="match status" value="1"/>
</dbReference>
<dbReference type="CDD" id="cd00165">
    <property type="entry name" value="S4"/>
    <property type="match status" value="1"/>
</dbReference>
<keyword evidence="2 6" id="KW-0413">Isomerase</keyword>
<evidence type="ECO:0000256" key="1">
    <source>
        <dbReference type="ARBA" id="ARBA00010876"/>
    </source>
</evidence>
<dbReference type="AlphaFoldDB" id="A0A346DZZ1"/>
<name>A0A346DZZ1_9ENTR</name>
<dbReference type="Gene3D" id="3.30.2350.10">
    <property type="entry name" value="Pseudouridine synthase"/>
    <property type="match status" value="1"/>
</dbReference>
<comment type="similarity">
    <text evidence="1 6">Belongs to the pseudouridine synthase RluA family.</text>
</comment>
<evidence type="ECO:0000259" key="7">
    <source>
        <dbReference type="SMART" id="SM00363"/>
    </source>
</evidence>
<evidence type="ECO:0000256" key="3">
    <source>
        <dbReference type="ARBA" id="ARBA00036882"/>
    </source>
</evidence>
<comment type="function">
    <text evidence="6">Responsible for synthesis of pseudouridine from uracil.</text>
</comment>
<dbReference type="InterPro" id="IPR036986">
    <property type="entry name" value="S4_RNA-bd_sf"/>
</dbReference>
<dbReference type="GO" id="GO:0000455">
    <property type="term" value="P:enzyme-directed rRNA pseudouridine synthesis"/>
    <property type="evidence" value="ECO:0007669"/>
    <property type="project" value="TreeGrafter"/>
</dbReference>
<dbReference type="RefSeq" id="WP_115956124.1">
    <property type="nucleotide sequence ID" value="NZ_CP028374.1"/>
</dbReference>
<dbReference type="PANTHER" id="PTHR21600">
    <property type="entry name" value="MITOCHONDRIAL RNA PSEUDOURIDINE SYNTHASE"/>
    <property type="match status" value="1"/>
</dbReference>
<dbReference type="NCBIfam" id="TIGR00005">
    <property type="entry name" value="rluA_subfam"/>
    <property type="match status" value="1"/>
</dbReference>